<protein>
    <submittedName>
        <fullName evidence="9">Acyltransferase family protein</fullName>
    </submittedName>
</protein>
<evidence type="ECO:0000313" key="10">
    <source>
        <dbReference type="Proteomes" id="UP000317430"/>
    </source>
</evidence>
<comment type="subcellular location">
    <subcellularLocation>
        <location evidence="1">Cell membrane</location>
        <topology evidence="1">Multi-pass membrane protein</topology>
    </subcellularLocation>
</comment>
<feature type="transmembrane region" description="Helical" evidence="7">
    <location>
        <begin position="252"/>
        <end position="275"/>
    </location>
</feature>
<dbReference type="EMBL" id="VOHL01000003">
    <property type="protein sequence ID" value="TWS97639.1"/>
    <property type="molecule type" value="Genomic_DNA"/>
</dbReference>
<evidence type="ECO:0000256" key="5">
    <source>
        <dbReference type="ARBA" id="ARBA00022989"/>
    </source>
</evidence>
<dbReference type="GO" id="GO:0009246">
    <property type="term" value="P:enterobacterial common antigen biosynthetic process"/>
    <property type="evidence" value="ECO:0007669"/>
    <property type="project" value="TreeGrafter"/>
</dbReference>
<sequence length="316" mass="36373">MVARNYGFDLSQGLTPNAYFYYLGTFSIPLFFMMNGYFLLNKPQLDYGYVGKKIISMLVIVSFWTLLYWLVKWGGGSEVHNPLRNMLAALVQRGYFFQFWFFGSLMIIYVMLPPLHRWFQSYRLLLSSSLGFLLIGTLIQALNVVLPSSLVPLQGQVIQTFRLWTWLAYYLLGGLLGRSEFLQAIGGWVKSFAGLVGLGLLVLPVILFTICREVFHLPYAEYFYDSLLIKILVVPIFIIFMRLELPDRYRPIITLTSSLTTGIFILHVHLINLLSRFWDLTQFPNSLLAIPVVFLVSGLLSFLIAHLPFCKRLITF</sequence>
<feature type="transmembrane region" description="Helical" evidence="7">
    <location>
        <begin position="91"/>
        <end position="112"/>
    </location>
</feature>
<comment type="similarity">
    <text evidence="2">Belongs to the acyltransferase 3 family.</text>
</comment>
<dbReference type="OrthoDB" id="9810469at2"/>
<evidence type="ECO:0000313" key="9">
    <source>
        <dbReference type="EMBL" id="TWS97639.1"/>
    </source>
</evidence>
<dbReference type="PANTHER" id="PTHR40074:SF2">
    <property type="entry name" value="O-ACETYLTRANSFERASE WECH"/>
    <property type="match status" value="1"/>
</dbReference>
<feature type="transmembrane region" description="Helical" evidence="7">
    <location>
        <begin position="124"/>
        <end position="145"/>
    </location>
</feature>
<feature type="transmembrane region" description="Helical" evidence="7">
    <location>
        <begin position="20"/>
        <end position="40"/>
    </location>
</feature>
<keyword evidence="9" id="KW-0012">Acyltransferase</keyword>
<name>A0A5C5SCV8_9STRE</name>
<keyword evidence="5 7" id="KW-1133">Transmembrane helix</keyword>
<keyword evidence="9" id="KW-0808">Transferase</keyword>
<gene>
    <name evidence="9" type="ORF">FRX57_04945</name>
</gene>
<feature type="transmembrane region" description="Helical" evidence="7">
    <location>
        <begin position="157"/>
        <end position="176"/>
    </location>
</feature>
<keyword evidence="3" id="KW-1003">Cell membrane</keyword>
<feature type="transmembrane region" description="Helical" evidence="7">
    <location>
        <begin position="287"/>
        <end position="309"/>
    </location>
</feature>
<reference evidence="9 10" key="1">
    <citation type="submission" date="2019-08" db="EMBL/GenBank/DDBJ databases">
        <authorList>
            <person name="Lei W."/>
        </authorList>
    </citation>
    <scope>NUCLEOTIDE SEQUENCE [LARGE SCALE GENOMIC DNA]</scope>
    <source>
        <strain evidence="9 10">CCUG 66496</strain>
    </source>
</reference>
<dbReference type="GO" id="GO:0005886">
    <property type="term" value="C:plasma membrane"/>
    <property type="evidence" value="ECO:0007669"/>
    <property type="project" value="UniProtKB-SubCell"/>
</dbReference>
<evidence type="ECO:0000256" key="3">
    <source>
        <dbReference type="ARBA" id="ARBA00022475"/>
    </source>
</evidence>
<dbReference type="PANTHER" id="PTHR40074">
    <property type="entry name" value="O-ACETYLTRANSFERASE WECH"/>
    <property type="match status" value="1"/>
</dbReference>
<dbReference type="Pfam" id="PF01757">
    <property type="entry name" value="Acyl_transf_3"/>
    <property type="match status" value="1"/>
</dbReference>
<dbReference type="AlphaFoldDB" id="A0A5C5SCV8"/>
<evidence type="ECO:0000256" key="4">
    <source>
        <dbReference type="ARBA" id="ARBA00022692"/>
    </source>
</evidence>
<keyword evidence="10" id="KW-1185">Reference proteome</keyword>
<evidence type="ECO:0000259" key="8">
    <source>
        <dbReference type="Pfam" id="PF01757"/>
    </source>
</evidence>
<dbReference type="RefSeq" id="WP_146567301.1">
    <property type="nucleotide sequence ID" value="NZ_VOHL01000003.1"/>
</dbReference>
<dbReference type="InterPro" id="IPR002656">
    <property type="entry name" value="Acyl_transf_3_dom"/>
</dbReference>
<feature type="transmembrane region" description="Helical" evidence="7">
    <location>
        <begin position="222"/>
        <end position="240"/>
    </location>
</feature>
<keyword evidence="6 7" id="KW-0472">Membrane</keyword>
<comment type="caution">
    <text evidence="9">The sequence shown here is derived from an EMBL/GenBank/DDBJ whole genome shotgun (WGS) entry which is preliminary data.</text>
</comment>
<feature type="transmembrane region" description="Helical" evidence="7">
    <location>
        <begin position="188"/>
        <end position="210"/>
    </location>
</feature>
<proteinExistence type="inferred from homology"/>
<dbReference type="GO" id="GO:0016413">
    <property type="term" value="F:O-acetyltransferase activity"/>
    <property type="evidence" value="ECO:0007669"/>
    <property type="project" value="TreeGrafter"/>
</dbReference>
<evidence type="ECO:0000256" key="2">
    <source>
        <dbReference type="ARBA" id="ARBA00007400"/>
    </source>
</evidence>
<keyword evidence="4 7" id="KW-0812">Transmembrane</keyword>
<organism evidence="9 10">
    <name type="scientific">Streptococcus cuniculipharyngis</name>
    <dbReference type="NCBI Taxonomy" id="1562651"/>
    <lineage>
        <taxon>Bacteria</taxon>
        <taxon>Bacillati</taxon>
        <taxon>Bacillota</taxon>
        <taxon>Bacilli</taxon>
        <taxon>Lactobacillales</taxon>
        <taxon>Streptococcaceae</taxon>
        <taxon>Streptococcus</taxon>
    </lineage>
</organism>
<feature type="domain" description="Acyltransferase 3" evidence="8">
    <location>
        <begin position="7"/>
        <end position="305"/>
    </location>
</feature>
<accession>A0A5C5SCV8</accession>
<feature type="transmembrane region" description="Helical" evidence="7">
    <location>
        <begin position="52"/>
        <end position="71"/>
    </location>
</feature>
<evidence type="ECO:0000256" key="7">
    <source>
        <dbReference type="SAM" id="Phobius"/>
    </source>
</evidence>
<evidence type="ECO:0000256" key="1">
    <source>
        <dbReference type="ARBA" id="ARBA00004651"/>
    </source>
</evidence>
<evidence type="ECO:0000256" key="6">
    <source>
        <dbReference type="ARBA" id="ARBA00023136"/>
    </source>
</evidence>
<dbReference type="Proteomes" id="UP000317430">
    <property type="component" value="Unassembled WGS sequence"/>
</dbReference>